<dbReference type="GeneTree" id="ENSGT00940000162391"/>
<feature type="compositionally biased region" description="Low complexity" evidence="13">
    <location>
        <begin position="506"/>
        <end position="517"/>
    </location>
</feature>
<feature type="region of interest" description="Disordered" evidence="13">
    <location>
        <begin position="387"/>
        <end position="426"/>
    </location>
</feature>
<evidence type="ECO:0000256" key="13">
    <source>
        <dbReference type="SAM" id="MobiDB-lite"/>
    </source>
</evidence>
<dbReference type="Pfam" id="PF00096">
    <property type="entry name" value="zf-C2H2"/>
    <property type="match status" value="2"/>
</dbReference>
<keyword evidence="7" id="KW-0238">DNA-binding</keyword>
<evidence type="ECO:0000256" key="5">
    <source>
        <dbReference type="ARBA" id="ARBA00022833"/>
    </source>
</evidence>
<evidence type="ECO:0000256" key="7">
    <source>
        <dbReference type="ARBA" id="ARBA00023125"/>
    </source>
</evidence>
<gene>
    <name evidence="15" type="primary">INSM2</name>
</gene>
<sequence length="699" mass="78020">MPRGFLVKRHRRCPASYRSRSVTIETDASCDNGIAWVGNTREENTESALVNENPPQHQDRVMMSVFPFAPTEVGPRAVSREDPARVTAAWSPPHVESAREVEGERRRRAQLPEFEFEESVTEVDVLAPTGDFSRFCLPAAPTRHALTLTESYSPVKPVGTRLLDVHEEDQNKLLFSGRYLTTSAPLGAETPTGVPELPFLLSSASTSVSIERLLTHHRLAPCYGENPDDRGKNDATMNTLFPPLTLINHNNQQQQFALKKRAGGIEHEQRSSHRPAKPSAGQPAKKTKLHRKLNFEDEVTTSPVLGLRIKKECPEFRRLQREKSSLSTVENKPLGEFICQLCKEEYPDPFSLAQHKCSRIVRVEYRCPECDKVFSCPANLASHRRWHKPRPVTGQGKETTQQGAKNKSRTTSEGRGGLVQDDRPPTFLEMEGKENELLRVNGHPHSGTLLNNSCNSFHSQLHGVVPVDSLDGDGLAPPGYDSSSRYGNSVGSGMELQQQSTRATDSPPSSLLPVSKSPNERVEQPASPQQQLPPTAFVQSLPEEDIYECQYCGKKFRRQAYLRKHLAAHEMTARASSSPPLPYGSAHEGHHRPNPMCACHLCGARFPSVEIRDKHRLWHAMRDELLGAGTMGSGIRAEVLHAHREDNGPVECDSPPQQIFPCKHCPSTFYSFPGLTRHMAKFHSTDSRQVMLMQMAIRP</sequence>
<protein>
    <submittedName>
        <fullName evidence="15">INSM transcriptional repressor 2</fullName>
    </submittedName>
</protein>
<dbReference type="Proteomes" id="UP000694546">
    <property type="component" value="Chromosome 5"/>
</dbReference>
<dbReference type="GO" id="GO:0017053">
    <property type="term" value="C:transcription repressor complex"/>
    <property type="evidence" value="ECO:0007669"/>
    <property type="project" value="TreeGrafter"/>
</dbReference>
<dbReference type="OrthoDB" id="8953942at2759"/>
<keyword evidence="3" id="KW-0677">Repeat</keyword>
<dbReference type="GO" id="GO:0010564">
    <property type="term" value="P:regulation of cell cycle process"/>
    <property type="evidence" value="ECO:0007669"/>
    <property type="project" value="TreeGrafter"/>
</dbReference>
<dbReference type="FunFam" id="3.30.160.60:FF:000100">
    <property type="entry name" value="Zinc finger 45-like"/>
    <property type="match status" value="1"/>
</dbReference>
<dbReference type="PROSITE" id="PS00028">
    <property type="entry name" value="ZINC_FINGER_C2H2_1"/>
    <property type="match status" value="4"/>
</dbReference>
<organism evidence="15 16">
    <name type="scientific">Gadus morhua</name>
    <name type="common">Atlantic cod</name>
    <dbReference type="NCBI Taxonomy" id="8049"/>
    <lineage>
        <taxon>Eukaryota</taxon>
        <taxon>Metazoa</taxon>
        <taxon>Chordata</taxon>
        <taxon>Craniata</taxon>
        <taxon>Vertebrata</taxon>
        <taxon>Euteleostomi</taxon>
        <taxon>Actinopterygii</taxon>
        <taxon>Neopterygii</taxon>
        <taxon>Teleostei</taxon>
        <taxon>Neoteleostei</taxon>
        <taxon>Acanthomorphata</taxon>
        <taxon>Zeiogadaria</taxon>
        <taxon>Gadariae</taxon>
        <taxon>Gadiformes</taxon>
        <taxon>Gadoidei</taxon>
        <taxon>Gadidae</taxon>
        <taxon>Gadus</taxon>
    </lineage>
</organism>
<evidence type="ECO:0000256" key="11">
    <source>
        <dbReference type="ARBA" id="ARBA00058195"/>
    </source>
</evidence>
<evidence type="ECO:0000256" key="8">
    <source>
        <dbReference type="ARBA" id="ARBA00023163"/>
    </source>
</evidence>
<dbReference type="PANTHER" id="PTHR15065">
    <property type="entry name" value="INSULINOMA-ASSOCIATED 1"/>
    <property type="match status" value="1"/>
</dbReference>
<dbReference type="GeneID" id="115544044"/>
<evidence type="ECO:0000256" key="6">
    <source>
        <dbReference type="ARBA" id="ARBA00023015"/>
    </source>
</evidence>
<dbReference type="FunFam" id="3.30.160.60:FF:000488">
    <property type="entry name" value="Insulinoma-associated protein 2"/>
    <property type="match status" value="1"/>
</dbReference>
<keyword evidence="8" id="KW-0804">Transcription</keyword>
<dbReference type="GO" id="GO:0005634">
    <property type="term" value="C:nucleus"/>
    <property type="evidence" value="ECO:0007669"/>
    <property type="project" value="UniProtKB-SubCell"/>
</dbReference>
<comment type="similarity">
    <text evidence="10">Belongs to the INSM1 family.</text>
</comment>
<reference evidence="15" key="1">
    <citation type="submission" date="2025-08" db="UniProtKB">
        <authorList>
            <consortium name="Ensembl"/>
        </authorList>
    </citation>
    <scope>IDENTIFICATION</scope>
</reference>
<evidence type="ECO:0000313" key="16">
    <source>
        <dbReference type="Proteomes" id="UP000694546"/>
    </source>
</evidence>
<keyword evidence="5" id="KW-0862">Zinc</keyword>
<keyword evidence="9" id="KW-0539">Nucleus</keyword>
<feature type="compositionally biased region" description="Polar residues" evidence="13">
    <location>
        <begin position="481"/>
        <end position="504"/>
    </location>
</feature>
<evidence type="ECO:0000256" key="4">
    <source>
        <dbReference type="ARBA" id="ARBA00022771"/>
    </source>
</evidence>
<dbReference type="InterPro" id="IPR042972">
    <property type="entry name" value="INSM1/2"/>
</dbReference>
<feature type="compositionally biased region" description="Polar residues" evidence="13">
    <location>
        <begin position="396"/>
        <end position="413"/>
    </location>
</feature>
<keyword evidence="4 12" id="KW-0863">Zinc-finger</keyword>
<evidence type="ECO:0000256" key="10">
    <source>
        <dbReference type="ARBA" id="ARBA00038003"/>
    </source>
</evidence>
<evidence type="ECO:0000259" key="14">
    <source>
        <dbReference type="PROSITE" id="PS50157"/>
    </source>
</evidence>
<dbReference type="GO" id="GO:0000978">
    <property type="term" value="F:RNA polymerase II cis-regulatory region sequence-specific DNA binding"/>
    <property type="evidence" value="ECO:0007669"/>
    <property type="project" value="TreeGrafter"/>
</dbReference>
<dbReference type="GO" id="GO:0008270">
    <property type="term" value="F:zinc ion binding"/>
    <property type="evidence" value="ECO:0007669"/>
    <property type="project" value="UniProtKB-KW"/>
</dbReference>
<name>A0A8C5CAQ6_GADMO</name>
<dbReference type="PANTHER" id="PTHR15065:SF6">
    <property type="entry name" value="INSULINOMA-ASSOCIATED PROTEIN 2"/>
    <property type="match status" value="1"/>
</dbReference>
<dbReference type="SMART" id="SM00355">
    <property type="entry name" value="ZnF_C2H2"/>
    <property type="match status" value="5"/>
</dbReference>
<evidence type="ECO:0000256" key="3">
    <source>
        <dbReference type="ARBA" id="ARBA00022737"/>
    </source>
</evidence>
<accession>A0A8C5CAQ6</accession>
<evidence type="ECO:0000313" key="15">
    <source>
        <dbReference type="Ensembl" id="ENSGMOP00000055680.1"/>
    </source>
</evidence>
<dbReference type="GO" id="GO:0001227">
    <property type="term" value="F:DNA-binding transcription repressor activity, RNA polymerase II-specific"/>
    <property type="evidence" value="ECO:0007669"/>
    <property type="project" value="TreeGrafter"/>
</dbReference>
<keyword evidence="2" id="KW-0479">Metal-binding</keyword>
<dbReference type="OMA" id="TCTHCAS"/>
<feature type="region of interest" description="Disordered" evidence="13">
    <location>
        <begin position="74"/>
        <end position="103"/>
    </location>
</feature>
<dbReference type="GO" id="GO:0030182">
    <property type="term" value="P:neuron differentiation"/>
    <property type="evidence" value="ECO:0007669"/>
    <property type="project" value="TreeGrafter"/>
</dbReference>
<keyword evidence="6" id="KW-0805">Transcription regulation</keyword>
<feature type="domain" description="C2H2-type" evidence="14">
    <location>
        <begin position="660"/>
        <end position="688"/>
    </location>
</feature>
<feature type="domain" description="C2H2-type" evidence="14">
    <location>
        <begin position="365"/>
        <end position="387"/>
    </location>
</feature>
<evidence type="ECO:0000256" key="9">
    <source>
        <dbReference type="ARBA" id="ARBA00023242"/>
    </source>
</evidence>
<keyword evidence="16" id="KW-1185">Reference proteome</keyword>
<evidence type="ECO:0000256" key="1">
    <source>
        <dbReference type="ARBA" id="ARBA00004123"/>
    </source>
</evidence>
<comment type="subcellular location">
    <subcellularLocation>
        <location evidence="1">Nucleus</location>
    </subcellularLocation>
</comment>
<dbReference type="InterPro" id="IPR013087">
    <property type="entry name" value="Znf_C2H2_type"/>
</dbReference>
<dbReference type="Ensembl" id="ENSGMOT00000024647.1">
    <property type="protein sequence ID" value="ENSGMOP00000055680.1"/>
    <property type="gene ID" value="ENSGMOG00000031718.1"/>
</dbReference>
<comment type="function">
    <text evidence="11">May act as a transcriptional regulator. May play a role in neurogenesis and neuroendocrine cell differentiation during embryonic development.</text>
</comment>
<dbReference type="AlphaFoldDB" id="A0A8C5CAQ6"/>
<feature type="region of interest" description="Disordered" evidence="13">
    <location>
        <begin position="468"/>
        <end position="534"/>
    </location>
</feature>
<proteinExistence type="inferred from homology"/>
<evidence type="ECO:0000256" key="12">
    <source>
        <dbReference type="PROSITE-ProRule" id="PRU00042"/>
    </source>
</evidence>
<dbReference type="SUPFAM" id="SSF57667">
    <property type="entry name" value="beta-beta-alpha zinc fingers"/>
    <property type="match status" value="2"/>
</dbReference>
<dbReference type="PROSITE" id="PS50157">
    <property type="entry name" value="ZINC_FINGER_C2H2_2"/>
    <property type="match status" value="3"/>
</dbReference>
<dbReference type="Gene3D" id="3.30.160.60">
    <property type="entry name" value="Classic Zinc Finger"/>
    <property type="match status" value="3"/>
</dbReference>
<reference evidence="15" key="2">
    <citation type="submission" date="2025-09" db="UniProtKB">
        <authorList>
            <consortium name="Ensembl"/>
        </authorList>
    </citation>
    <scope>IDENTIFICATION</scope>
</reference>
<feature type="domain" description="C2H2-type" evidence="14">
    <location>
        <begin position="547"/>
        <end position="569"/>
    </location>
</feature>
<dbReference type="InterPro" id="IPR036236">
    <property type="entry name" value="Znf_C2H2_sf"/>
</dbReference>
<evidence type="ECO:0000256" key="2">
    <source>
        <dbReference type="ARBA" id="ARBA00022723"/>
    </source>
</evidence>
<dbReference type="RefSeq" id="XP_030212669.1">
    <property type="nucleotide sequence ID" value="XM_030356809.1"/>
</dbReference>
<feature type="region of interest" description="Disordered" evidence="13">
    <location>
        <begin position="253"/>
        <end position="289"/>
    </location>
</feature>